<accession>A0A1V9ZHW9</accession>
<keyword evidence="8" id="KW-1185">Reference proteome</keyword>
<evidence type="ECO:0000256" key="2">
    <source>
        <dbReference type="PROSITE-ProRule" id="PRU00023"/>
    </source>
</evidence>
<dbReference type="InterPro" id="IPR057407">
    <property type="entry name" value="HEAT_TANGO6"/>
</dbReference>
<name>A0A1V9ZHW9_ACHHY</name>
<feature type="repeat" description="ANK" evidence="2">
    <location>
        <begin position="1298"/>
        <end position="1330"/>
    </location>
</feature>
<dbReference type="Pfam" id="PF00023">
    <property type="entry name" value="Ank"/>
    <property type="match status" value="1"/>
</dbReference>
<comment type="caution">
    <text evidence="7">The sequence shown here is derived from an EMBL/GenBank/DDBJ whole genome shotgun (WGS) entry which is preliminary data.</text>
</comment>
<dbReference type="InterPro" id="IPR032675">
    <property type="entry name" value="LRR_dom_sf"/>
</dbReference>
<comment type="similarity">
    <text evidence="1">Belongs to the Tango6 family.</text>
</comment>
<dbReference type="Gene3D" id="3.80.10.10">
    <property type="entry name" value="Ribonuclease Inhibitor"/>
    <property type="match status" value="1"/>
</dbReference>
<feature type="domain" description="TANGO6 N-terminal" evidence="6">
    <location>
        <begin position="63"/>
        <end position="206"/>
    </location>
</feature>
<dbReference type="SUPFAM" id="SSF48371">
    <property type="entry name" value="ARM repeat"/>
    <property type="match status" value="1"/>
</dbReference>
<dbReference type="EMBL" id="JNBR01000100">
    <property type="protein sequence ID" value="OQR97579.1"/>
    <property type="molecule type" value="Genomic_DNA"/>
</dbReference>
<feature type="repeat" description="ANK" evidence="2">
    <location>
        <begin position="1572"/>
        <end position="1604"/>
    </location>
</feature>
<evidence type="ECO:0000259" key="4">
    <source>
        <dbReference type="Pfam" id="PF10363"/>
    </source>
</evidence>
<gene>
    <name evidence="7" type="ORF">ACHHYP_10179</name>
</gene>
<evidence type="ECO:0000313" key="7">
    <source>
        <dbReference type="EMBL" id="OQR97579.1"/>
    </source>
</evidence>
<dbReference type="InterPro" id="IPR001810">
    <property type="entry name" value="F-box_dom"/>
</dbReference>
<feature type="repeat" description="ANK" evidence="2">
    <location>
        <begin position="1439"/>
        <end position="1471"/>
    </location>
</feature>
<dbReference type="Pfam" id="PF25267">
    <property type="entry name" value="TANGO6_N"/>
    <property type="match status" value="1"/>
</dbReference>
<keyword evidence="2" id="KW-0040">ANK repeat</keyword>
<dbReference type="InterPro" id="IPR016024">
    <property type="entry name" value="ARM-type_fold"/>
</dbReference>
<organism evidence="7 8">
    <name type="scientific">Achlya hypogyna</name>
    <name type="common">Oomycete</name>
    <name type="synonym">Protoachlya hypogyna</name>
    <dbReference type="NCBI Taxonomy" id="1202772"/>
    <lineage>
        <taxon>Eukaryota</taxon>
        <taxon>Sar</taxon>
        <taxon>Stramenopiles</taxon>
        <taxon>Oomycota</taxon>
        <taxon>Saprolegniomycetes</taxon>
        <taxon>Saprolegniales</taxon>
        <taxon>Achlyaceae</taxon>
        <taxon>Achlya</taxon>
    </lineage>
</organism>
<dbReference type="PANTHER" id="PTHR20959:SF1">
    <property type="entry name" value="TRANSPORT AND GOLGI ORGANIZATION PROTEIN 6 HOMOLOG"/>
    <property type="match status" value="1"/>
</dbReference>
<dbReference type="InterPro" id="IPR019451">
    <property type="entry name" value="Rtp1_C1"/>
</dbReference>
<dbReference type="STRING" id="1202772.A0A1V9ZHW9"/>
<feature type="repeat" description="ANK" evidence="2">
    <location>
        <begin position="1605"/>
        <end position="1632"/>
    </location>
</feature>
<evidence type="ECO:0000259" key="3">
    <source>
        <dbReference type="Pfam" id="PF00646"/>
    </source>
</evidence>
<dbReference type="GO" id="GO:0009306">
    <property type="term" value="P:protein secretion"/>
    <property type="evidence" value="ECO:0007669"/>
    <property type="project" value="TreeGrafter"/>
</dbReference>
<dbReference type="SMART" id="SM00248">
    <property type="entry name" value="ANK"/>
    <property type="match status" value="12"/>
</dbReference>
<protein>
    <submittedName>
        <fullName evidence="7">Uncharacterized protein</fullName>
    </submittedName>
</protein>
<feature type="domain" description="TANGO6 HEAT repeat" evidence="5">
    <location>
        <begin position="256"/>
        <end position="489"/>
    </location>
</feature>
<feature type="repeat" description="ANK" evidence="2">
    <location>
        <begin position="1505"/>
        <end position="1537"/>
    </location>
</feature>
<dbReference type="InterPro" id="IPR002110">
    <property type="entry name" value="Ankyrin_rpt"/>
</dbReference>
<dbReference type="InterPro" id="IPR039600">
    <property type="entry name" value="TANGO6/Rtp1"/>
</dbReference>
<evidence type="ECO:0000256" key="1">
    <source>
        <dbReference type="ARBA" id="ARBA00005724"/>
    </source>
</evidence>
<evidence type="ECO:0000259" key="5">
    <source>
        <dbReference type="Pfam" id="PF23565"/>
    </source>
</evidence>
<feature type="domain" description="RNA polymerase II assembly factor Rtp1 C-terminal" evidence="4">
    <location>
        <begin position="702"/>
        <end position="803"/>
    </location>
</feature>
<dbReference type="PROSITE" id="PS50088">
    <property type="entry name" value="ANK_REPEAT"/>
    <property type="match status" value="6"/>
</dbReference>
<dbReference type="InterPro" id="IPR057347">
    <property type="entry name" value="TANGO6_N"/>
</dbReference>
<dbReference type="PROSITE" id="PS50297">
    <property type="entry name" value="ANK_REP_REGION"/>
    <property type="match status" value="6"/>
</dbReference>
<dbReference type="SUPFAM" id="SSF52047">
    <property type="entry name" value="RNI-like"/>
    <property type="match status" value="1"/>
</dbReference>
<dbReference type="SUPFAM" id="SSF48403">
    <property type="entry name" value="Ankyrin repeat"/>
    <property type="match status" value="1"/>
</dbReference>
<dbReference type="Pfam" id="PF23565">
    <property type="entry name" value="ARM_TANGO6"/>
    <property type="match status" value="1"/>
</dbReference>
<dbReference type="Proteomes" id="UP000243579">
    <property type="component" value="Unassembled WGS sequence"/>
</dbReference>
<dbReference type="Pfam" id="PF00646">
    <property type="entry name" value="F-box"/>
    <property type="match status" value="1"/>
</dbReference>
<dbReference type="InterPro" id="IPR036770">
    <property type="entry name" value="Ankyrin_rpt-contain_sf"/>
</dbReference>
<dbReference type="PANTHER" id="PTHR20959">
    <property type="entry name" value="TRANSPORT AND GOLGI ORGANIZATION PROTEIN 6 FAMILY MEMBER"/>
    <property type="match status" value="1"/>
</dbReference>
<sequence>MAAAIDQLGLERLAIDTLGTAMRELNRCVDTIRSIDVAGDVATGILQALRIEDAGQVTGRLVALLDDLAAAIEEAEALEATRPPEANKAKPRAPLCLLSLRDYTGVQAAVELLVAWGIYPCIEAGILAPIEARVVSKTMKIAKAIVVHGSLLPCDAPHEQLHTVVTCLLRVLQLSQFKPMLLPAYLRDIFSSLIYLCHVRVGAHTQAAQELLDALVVDLPLRVTMSSVRAVLGQCHRSSNAAFKSQCGLLLTACVLKPGGVHTTVEVLLSSVDEGNTQARLHVAALVARCPAGFERDAYLAAVAPQLRLLLGATDLPASAKLLRETTGLIVCQLILDYPLAAVDRVLLQPLLRPLLRLGAQAPVPPSTDTIHFLATEAEVEAAVGALSVMLLGPPPPAPVLEALAPVVRPLVLLHAFCCSSKSYLKESVQQVLLAFVQVAPFASLALLSAVTPLNLATRASLQGDLPPAPMLECQFSPGGSGGAAVTASIAPFPTEAVVAGVVELLQAPALEACEVAGDLFTALLTSYMRIKTGQAAPAATSGPGLEALAAVVEAPESAQPMLQLLVALTESVGPAVLRSGASTLQCLVTVIDMYTAAFATTRLAFDEVDTDEEDAWDVLGVCLGMVTTILEVGVRERPAAEEALLRQMLPALEALSSHTKTDIAEMAAELRLQLLAREEQAQPEPTLTTLTFANVLALSEKDLASPNVPLRARGLVRLTKLIRSRQPVDVAALMQLFLAQLLDAESYVYLASIQALASLADMHPATAIPLLLATAADTTQHSIDQRIKLSEALMFAARRCGEVLPAYARGFVYAYLHAIRTPTRDVESLEDATFRASCLSNLAEVCGLLRWAIHPFLADVLLCVKGVLEVERGRSDAHVALRRGAVFVLHQLLTLMGREVFEIAAEHMTPIYRMLKLVATDSDRVSRFHAEQALSELDVLMRGELFQITAQHGIFFGRWARHAAATKSQNAFLAMKRGLEQGADRSMAVHPRKMARHCAQHLSDLDRLGEEGLVRHVLSYLNVKDHHVAKGVCRAWKGLVETLDLSVLDLSVRSPVHAKNLERAFLSVINSYADVRTIDFTGQRSLCDRDLLVLTSCFWSTLEVIVVDDCLDITDFGLLAILNAQSQRLRSVSFRNCKLVTGRFAQHAITGHHPSLQRIDFHNTRVGLSLVQHLERKFPSLSAIVATHTPAHLAFLSGGPWTELKAEWQRCLSHQFQPVHFHVVLDDFEAVRKSALARACATVFERTLLAAAGALVDMPLDAESYTSALLYACEHDLEALVPVLLRCGADKEVTNKEGATPLCLAATTGSAAAVTELLSAGACINARTVSLATPLYFASEMDWTDIVGTLLAHNATTDAKTISNTTPLCVAAKNGSRSTVRQLIRHRARRPSFVRGLRSPKPTPEWVLALCLACERSHFDIVLDLLGLGLDPNVVMENGVTPLYLACQMGHGDIVELLLNHGANPNFTRVGGVSCLYIASQEGKLQVVRTLVKYHVDVHAVMDDRSSALHIAARMGHRDIVLQLLMHGADPNGQTRSGLTPLFIACEEGHADLVAYLLSLPNVLVDLQTHNGTSPLFMASQKGHTDICALLVAAGAGVNLAKANGTSPIDAATMLGHRDVIALLLQAGARVGGLALHFAERRKDAPLLALLMHRYQAQWYAPPIPARIDYVQ</sequence>
<dbReference type="Pfam" id="PF12796">
    <property type="entry name" value="Ank_2"/>
    <property type="match status" value="3"/>
</dbReference>
<dbReference type="Gene3D" id="1.25.40.20">
    <property type="entry name" value="Ankyrin repeat-containing domain"/>
    <property type="match status" value="3"/>
</dbReference>
<feature type="domain" description="F-box" evidence="3">
    <location>
        <begin position="1014"/>
        <end position="1046"/>
    </location>
</feature>
<evidence type="ECO:0000313" key="8">
    <source>
        <dbReference type="Proteomes" id="UP000243579"/>
    </source>
</evidence>
<feature type="repeat" description="ANK" evidence="2">
    <location>
        <begin position="1538"/>
        <end position="1560"/>
    </location>
</feature>
<dbReference type="OrthoDB" id="20872at2759"/>
<dbReference type="Pfam" id="PF10363">
    <property type="entry name" value="RTP1_C1"/>
    <property type="match status" value="1"/>
</dbReference>
<evidence type="ECO:0000259" key="6">
    <source>
        <dbReference type="Pfam" id="PF25267"/>
    </source>
</evidence>
<proteinExistence type="inferred from homology"/>
<reference evidence="7 8" key="1">
    <citation type="journal article" date="2014" name="Genome Biol. Evol.">
        <title>The secreted proteins of Achlya hypogyna and Thraustotheca clavata identify the ancestral oomycete secretome and reveal gene acquisitions by horizontal gene transfer.</title>
        <authorList>
            <person name="Misner I."/>
            <person name="Blouin N."/>
            <person name="Leonard G."/>
            <person name="Richards T.A."/>
            <person name="Lane C.E."/>
        </authorList>
    </citation>
    <scope>NUCLEOTIDE SEQUENCE [LARGE SCALE GENOMIC DNA]</scope>
    <source>
        <strain evidence="7 8">ATCC 48635</strain>
    </source>
</reference>